<evidence type="ECO:0000256" key="2">
    <source>
        <dbReference type="ARBA" id="ARBA00022679"/>
    </source>
</evidence>
<dbReference type="KEGG" id="cnc:CNE_BB1p10190"/>
<geneLocation type="plasmid" evidence="5 6">
    <name>pBB1</name>
</geneLocation>
<evidence type="ECO:0000256" key="3">
    <source>
        <dbReference type="ARBA" id="ARBA00022777"/>
    </source>
</evidence>
<gene>
    <name evidence="5" type="primary">glxK</name>
    <name evidence="5" type="ordered locus">CNE_BB1p10190</name>
</gene>
<dbReference type="InterPro" id="IPR036129">
    <property type="entry name" value="Glycerate_kinase_sf"/>
</dbReference>
<dbReference type="PANTHER" id="PTHR21599:SF0">
    <property type="entry name" value="GLYCERATE KINASE"/>
    <property type="match status" value="1"/>
</dbReference>
<dbReference type="SUPFAM" id="SSF110738">
    <property type="entry name" value="Glycerate kinase I"/>
    <property type="match status" value="1"/>
</dbReference>
<dbReference type="Proteomes" id="UP000006798">
    <property type="component" value="Plasmid pBB1"/>
</dbReference>
<protein>
    <submittedName>
        <fullName evidence="5">Glycerate kinase GlxK</fullName>
        <ecNumber evidence="5">2.7.1.31</ecNumber>
    </submittedName>
</protein>
<name>F8GUM3_CUPNN</name>
<dbReference type="GO" id="GO:0031388">
    <property type="term" value="P:organic acid phosphorylation"/>
    <property type="evidence" value="ECO:0007669"/>
    <property type="project" value="UniProtKB-UniRule"/>
</dbReference>
<proteinExistence type="inferred from homology"/>
<dbReference type="EC" id="2.7.1.31" evidence="5"/>
<dbReference type="HOGENOM" id="CLU_028255_0_1_4"/>
<dbReference type="AlphaFoldDB" id="F8GUM3"/>
<dbReference type="EMBL" id="CP002879">
    <property type="protein sequence ID" value="AEI82427.1"/>
    <property type="molecule type" value="Genomic_DNA"/>
</dbReference>
<dbReference type="Gene3D" id="3.40.50.10350">
    <property type="entry name" value="Glycerate kinase, domain 1"/>
    <property type="match status" value="1"/>
</dbReference>
<dbReference type="GO" id="GO:0008887">
    <property type="term" value="F:glycerate kinase activity"/>
    <property type="evidence" value="ECO:0007669"/>
    <property type="project" value="UniProtKB-UniRule"/>
</dbReference>
<dbReference type="Gene3D" id="3.90.1510.10">
    <property type="entry name" value="Glycerate kinase, domain 2"/>
    <property type="match status" value="1"/>
</dbReference>
<dbReference type="PANTHER" id="PTHR21599">
    <property type="entry name" value="GLYCERATE KINASE"/>
    <property type="match status" value="1"/>
</dbReference>
<evidence type="ECO:0000256" key="1">
    <source>
        <dbReference type="ARBA" id="ARBA00006284"/>
    </source>
</evidence>
<keyword evidence="3 4" id="KW-0418">Kinase</keyword>
<dbReference type="InterPro" id="IPR004381">
    <property type="entry name" value="Glycerate_kinase"/>
</dbReference>
<organism evidence="5 6">
    <name type="scientific">Cupriavidus necator (strain ATCC 43291 / DSM 13513 / CCUG 52238 / LMG 8453 / N-1)</name>
    <name type="common">Ralstonia eutropha</name>
    <dbReference type="NCBI Taxonomy" id="1042878"/>
    <lineage>
        <taxon>Bacteria</taxon>
        <taxon>Pseudomonadati</taxon>
        <taxon>Pseudomonadota</taxon>
        <taxon>Betaproteobacteria</taxon>
        <taxon>Burkholderiales</taxon>
        <taxon>Burkholderiaceae</taxon>
        <taxon>Cupriavidus</taxon>
    </lineage>
</organism>
<evidence type="ECO:0000256" key="4">
    <source>
        <dbReference type="PIRNR" id="PIRNR006078"/>
    </source>
</evidence>
<dbReference type="NCBIfam" id="TIGR00045">
    <property type="entry name" value="glycerate kinase"/>
    <property type="match status" value="1"/>
</dbReference>
<dbReference type="Pfam" id="PF02595">
    <property type="entry name" value="Gly_kinase"/>
    <property type="match status" value="1"/>
</dbReference>
<dbReference type="PIRSF" id="PIRSF006078">
    <property type="entry name" value="GlxK"/>
    <property type="match status" value="1"/>
</dbReference>
<evidence type="ECO:0000313" key="5">
    <source>
        <dbReference type="EMBL" id="AEI82427.1"/>
    </source>
</evidence>
<dbReference type="RefSeq" id="WP_013959459.1">
    <property type="nucleotide sequence ID" value="NC_015727.1"/>
</dbReference>
<comment type="similarity">
    <text evidence="1 4">Belongs to the glycerate kinase type-1 family.</text>
</comment>
<keyword evidence="2 4" id="KW-0808">Transferase</keyword>
<dbReference type="GeneID" id="34312428"/>
<keyword evidence="5" id="KW-0614">Plasmid</keyword>
<dbReference type="InterPro" id="IPR018197">
    <property type="entry name" value="Glycerate_kinase_RE-like"/>
</dbReference>
<dbReference type="InterPro" id="IPR018193">
    <property type="entry name" value="Glyc_kinase_flavodox-like_fold"/>
</dbReference>
<evidence type="ECO:0000313" key="6">
    <source>
        <dbReference type="Proteomes" id="UP000006798"/>
    </source>
</evidence>
<accession>F8GUM3</accession>
<sequence length="384" mass="39320">MSGAAFRVLVAPDSFKGSLGASTVAERIRAGIVRAVPSADVVLTPIADGGEGTAEVLATTLPGEWDEVTVVDANGTQKSVRYFQGRSGEFGDIAVLEVAEVVGLPHAVVDPEWRTTRGIGQAIRLIASRGVDTIAIGLGGSSTNEAGSGLLSELGFRFTDASGSAVSPCLAKLESIRDVCAERPEFLSGIRLIGLSDVNSPLCGPTGATYVFGPQKGIKALAAVDATLARFAERCTAAMGMDFTQAEGSGAAGGIGYALRLVGAEMVSGATFILQAAGLHAGLGAFDWVITGEGRSDAQTMMGKGPAMIARLARHAGVPVSLLSGAVEPSPALTEAFDGCISIQQAPVSLSSAMDNAGELLEDASLQLTRLFTAARHGARFLER</sequence>
<reference evidence="5 6" key="1">
    <citation type="journal article" date="2011" name="J. Bacteriol.">
        <title>Complete genome sequence of the type strain Cupriavidus necator N-1.</title>
        <authorList>
            <person name="Poehlein A."/>
            <person name="Kusian B."/>
            <person name="Friedrich B."/>
            <person name="Daniel R."/>
            <person name="Bowien B."/>
        </authorList>
    </citation>
    <scope>NUCLEOTIDE SEQUENCE [LARGE SCALE GENOMIC DNA]</scope>
    <source>
        <strain evidence="6">ATCC 43291 / DSM 13513 / CCUG 52238 / LMG 8453 / N-1</strain>
        <plasmid evidence="5 6">pBB1</plasmid>
    </source>
</reference>